<keyword evidence="2" id="KW-1185">Reference proteome</keyword>
<dbReference type="AlphaFoldDB" id="A0A7L5DS76"/>
<organism evidence="1 2">
    <name type="scientific">Spirosoma rhododendri</name>
    <dbReference type="NCBI Taxonomy" id="2728024"/>
    <lineage>
        <taxon>Bacteria</taxon>
        <taxon>Pseudomonadati</taxon>
        <taxon>Bacteroidota</taxon>
        <taxon>Cytophagia</taxon>
        <taxon>Cytophagales</taxon>
        <taxon>Cytophagaceae</taxon>
        <taxon>Spirosoma</taxon>
    </lineage>
</organism>
<sequence>MNYLKTKKVVDAKANRDFVVEELEKIFNIELLLVRGQILIEYVFTSFIENYSTEDDYRLDDKFPFYSKFQICRLLGLYTEKDTALIEQINVINKMRNDIAHKLTFDRTLLPNLYKHHNGLKQEVKEKKLKGEAKDRYMLVMIFGSLCGNFSGRAAAVNTVHNTISDFVLGKTVGSGRNFAEILQQDIADLKLAISQE</sequence>
<evidence type="ECO:0000313" key="1">
    <source>
        <dbReference type="EMBL" id="QJD80291.1"/>
    </source>
</evidence>
<dbReference type="EMBL" id="CP051677">
    <property type="protein sequence ID" value="QJD80291.1"/>
    <property type="molecule type" value="Genomic_DNA"/>
</dbReference>
<evidence type="ECO:0000313" key="2">
    <source>
        <dbReference type="Proteomes" id="UP000501128"/>
    </source>
</evidence>
<name>A0A7L5DS76_9BACT</name>
<dbReference type="RefSeq" id="WP_169552250.1">
    <property type="nucleotide sequence ID" value="NZ_CP051677.1"/>
</dbReference>
<protein>
    <recommendedName>
        <fullName evidence="3">Mannitol repressor</fullName>
    </recommendedName>
</protein>
<evidence type="ECO:0008006" key="3">
    <source>
        <dbReference type="Google" id="ProtNLM"/>
    </source>
</evidence>
<dbReference type="KEGG" id="srho:HH216_19085"/>
<reference evidence="1 2" key="1">
    <citation type="submission" date="2020-04" db="EMBL/GenBank/DDBJ databases">
        <title>Genome sequencing of novel species.</title>
        <authorList>
            <person name="Heo J."/>
            <person name="Kim S.-J."/>
            <person name="Kim J.-S."/>
            <person name="Hong S.-B."/>
            <person name="Kwon S.-W."/>
        </authorList>
    </citation>
    <scope>NUCLEOTIDE SEQUENCE [LARGE SCALE GENOMIC DNA]</scope>
    <source>
        <strain evidence="1 2">CJU-R4</strain>
    </source>
</reference>
<dbReference type="Proteomes" id="UP000501128">
    <property type="component" value="Chromosome"/>
</dbReference>
<gene>
    <name evidence="1" type="ORF">HH216_19085</name>
</gene>
<accession>A0A7L5DS76</accession>
<proteinExistence type="predicted"/>